<dbReference type="EMBL" id="DWUR01000022">
    <property type="protein sequence ID" value="HJD48835.1"/>
    <property type="molecule type" value="Genomic_DNA"/>
</dbReference>
<dbReference type="Proteomes" id="UP000823907">
    <property type="component" value="Unassembled WGS sequence"/>
</dbReference>
<dbReference type="AlphaFoldDB" id="A0A9D2UAI3"/>
<proteinExistence type="predicted"/>
<sequence>MAKISFRILSTAAQRDEIEQDFRTLIDSFGPRLDAELAVKTGLTPDPELETTWVELFGETSEDDPTTGTTLDVAVTQYEGGSISGLAMQFAHLLTVIEDEPAEPLLREVKDDPGAPRVPWHLEVAP</sequence>
<reference evidence="1" key="2">
    <citation type="submission" date="2021-04" db="EMBL/GenBank/DDBJ databases">
        <authorList>
            <person name="Gilroy R."/>
        </authorList>
    </citation>
    <scope>NUCLEOTIDE SEQUENCE</scope>
    <source>
        <strain evidence="1">5925</strain>
    </source>
</reference>
<organism evidence="1 2">
    <name type="scientific">Candidatus Corynebacterium intestinavium</name>
    <dbReference type="NCBI Taxonomy" id="2838531"/>
    <lineage>
        <taxon>Bacteria</taxon>
        <taxon>Bacillati</taxon>
        <taxon>Actinomycetota</taxon>
        <taxon>Actinomycetes</taxon>
        <taxon>Mycobacteriales</taxon>
        <taxon>Corynebacteriaceae</taxon>
        <taxon>Corynebacterium</taxon>
    </lineage>
</organism>
<reference evidence="1" key="1">
    <citation type="journal article" date="2021" name="PeerJ">
        <title>Extensive microbial diversity within the chicken gut microbiome revealed by metagenomics and culture.</title>
        <authorList>
            <person name="Gilroy R."/>
            <person name="Ravi A."/>
            <person name="Getino M."/>
            <person name="Pursley I."/>
            <person name="Horton D.L."/>
            <person name="Alikhan N.F."/>
            <person name="Baker D."/>
            <person name="Gharbi K."/>
            <person name="Hall N."/>
            <person name="Watson M."/>
            <person name="Adriaenssens E.M."/>
            <person name="Foster-Nyarko E."/>
            <person name="Jarju S."/>
            <person name="Secka A."/>
            <person name="Antonio M."/>
            <person name="Oren A."/>
            <person name="Chaudhuri R.R."/>
            <person name="La Ragione R."/>
            <person name="Hildebrand F."/>
            <person name="Pallen M.J."/>
        </authorList>
    </citation>
    <scope>NUCLEOTIDE SEQUENCE</scope>
    <source>
        <strain evidence="1">5925</strain>
    </source>
</reference>
<evidence type="ECO:0000313" key="1">
    <source>
        <dbReference type="EMBL" id="HJD48835.1"/>
    </source>
</evidence>
<accession>A0A9D2UAI3</accession>
<comment type="caution">
    <text evidence="1">The sequence shown here is derived from an EMBL/GenBank/DDBJ whole genome shotgun (WGS) entry which is preliminary data.</text>
</comment>
<protein>
    <submittedName>
        <fullName evidence="1">Uncharacterized protein</fullName>
    </submittedName>
</protein>
<name>A0A9D2UAI3_9CORY</name>
<evidence type="ECO:0000313" key="2">
    <source>
        <dbReference type="Proteomes" id="UP000823907"/>
    </source>
</evidence>
<gene>
    <name evidence="1" type="ORF">H9907_01690</name>
</gene>